<gene>
    <name evidence="3" type="ORF">KUTeg_010893</name>
</gene>
<dbReference type="PANTHER" id="PTHR45712">
    <property type="entry name" value="AGAP008170-PA"/>
    <property type="match status" value="1"/>
</dbReference>
<keyword evidence="1" id="KW-0433">Leucine-rich repeat</keyword>
<name>A0ABQ9F2A4_TEGGR</name>
<evidence type="ECO:0000256" key="2">
    <source>
        <dbReference type="ARBA" id="ARBA00022737"/>
    </source>
</evidence>
<dbReference type="Gene3D" id="3.80.10.10">
    <property type="entry name" value="Ribonuclease Inhibitor"/>
    <property type="match status" value="2"/>
</dbReference>
<accession>A0ABQ9F2A4</accession>
<keyword evidence="4" id="KW-1185">Reference proteome</keyword>
<reference evidence="3 4" key="1">
    <citation type="submission" date="2022-12" db="EMBL/GenBank/DDBJ databases">
        <title>Chromosome-level genome of Tegillarca granosa.</title>
        <authorList>
            <person name="Kim J."/>
        </authorList>
    </citation>
    <scope>NUCLEOTIDE SEQUENCE [LARGE SCALE GENOMIC DNA]</scope>
    <source>
        <strain evidence="3">Teg-2019</strain>
        <tissue evidence="3">Adductor muscle</tissue>
    </source>
</reference>
<dbReference type="EMBL" id="JARBDR010000496">
    <property type="protein sequence ID" value="KAJ8311538.1"/>
    <property type="molecule type" value="Genomic_DNA"/>
</dbReference>
<evidence type="ECO:0008006" key="5">
    <source>
        <dbReference type="Google" id="ProtNLM"/>
    </source>
</evidence>
<comment type="caution">
    <text evidence="3">The sequence shown here is derived from an EMBL/GenBank/DDBJ whole genome shotgun (WGS) entry which is preliminary data.</text>
</comment>
<proteinExistence type="predicted"/>
<dbReference type="PROSITE" id="PS51450">
    <property type="entry name" value="LRR"/>
    <property type="match status" value="1"/>
</dbReference>
<protein>
    <recommendedName>
        <fullName evidence="5">Chaoptin</fullName>
    </recommendedName>
</protein>
<sequence length="329" mass="37823">MVSCLNNGKKLNYIPLMPIRTMNLYYKDLSNNSIITISQNAFSKLTYLRHLQINNNNELNSTVATNAFSSLSTTHIESLHVDNMGWNQITPDFFENLDFPGFEYISLSKNNLKNVEFSTISSLRKFSLINNIFSAVPNFCKDKNNGFFPKLEELYIRDNIIHSARKDAFMCLENLKHLDISSNPIRIIKYGLFLPLKSLGTLVMRNFDRFYRTDIEPRGLMSNTLKEIQFSGTFVVKDIETDNVFDFSPNIQILEFYDTYMSGDLKNYKRLFSPLKRLGKTGGLSEMPTEFFTMFPKLKKIDLLGNKISSWNGRAVFGNMTTIGTLNLS</sequence>
<dbReference type="Pfam" id="PF13855">
    <property type="entry name" value="LRR_8"/>
    <property type="match status" value="1"/>
</dbReference>
<evidence type="ECO:0000313" key="3">
    <source>
        <dbReference type="EMBL" id="KAJ8311538.1"/>
    </source>
</evidence>
<dbReference type="PANTHER" id="PTHR45712:SF22">
    <property type="entry name" value="INSULIN-LIKE GROWTH FACTOR-BINDING PROTEIN COMPLEX ACID LABILE SUBUNIT"/>
    <property type="match status" value="1"/>
</dbReference>
<dbReference type="InterPro" id="IPR001611">
    <property type="entry name" value="Leu-rich_rpt"/>
</dbReference>
<dbReference type="Proteomes" id="UP001217089">
    <property type="component" value="Unassembled WGS sequence"/>
</dbReference>
<dbReference type="SUPFAM" id="SSF52058">
    <property type="entry name" value="L domain-like"/>
    <property type="match status" value="1"/>
</dbReference>
<dbReference type="InterPro" id="IPR032675">
    <property type="entry name" value="LRR_dom_sf"/>
</dbReference>
<organism evidence="3 4">
    <name type="scientific">Tegillarca granosa</name>
    <name type="common">Malaysian cockle</name>
    <name type="synonym">Anadara granosa</name>
    <dbReference type="NCBI Taxonomy" id="220873"/>
    <lineage>
        <taxon>Eukaryota</taxon>
        <taxon>Metazoa</taxon>
        <taxon>Spiralia</taxon>
        <taxon>Lophotrochozoa</taxon>
        <taxon>Mollusca</taxon>
        <taxon>Bivalvia</taxon>
        <taxon>Autobranchia</taxon>
        <taxon>Pteriomorphia</taxon>
        <taxon>Arcoida</taxon>
        <taxon>Arcoidea</taxon>
        <taxon>Arcidae</taxon>
        <taxon>Tegillarca</taxon>
    </lineage>
</organism>
<keyword evidence="2" id="KW-0677">Repeat</keyword>
<evidence type="ECO:0000256" key="1">
    <source>
        <dbReference type="ARBA" id="ARBA00022614"/>
    </source>
</evidence>
<dbReference type="InterPro" id="IPR050333">
    <property type="entry name" value="SLRP"/>
</dbReference>
<evidence type="ECO:0000313" key="4">
    <source>
        <dbReference type="Proteomes" id="UP001217089"/>
    </source>
</evidence>